<evidence type="ECO:0000313" key="1">
    <source>
        <dbReference type="EMBL" id="MFD1139548.1"/>
    </source>
</evidence>
<accession>A0ABW3Q0X4</accession>
<dbReference type="RefSeq" id="WP_265990240.1">
    <property type="nucleotide sequence ID" value="NZ_CP110973.1"/>
</dbReference>
<comment type="caution">
    <text evidence="1">The sequence shown here is derived from an EMBL/GenBank/DDBJ whole genome shotgun (WGS) entry which is preliminary data.</text>
</comment>
<name>A0ABW3Q0X4_9BACT</name>
<evidence type="ECO:0000313" key="2">
    <source>
        <dbReference type="Proteomes" id="UP001597116"/>
    </source>
</evidence>
<protein>
    <submittedName>
        <fullName evidence="1">Uncharacterized protein</fullName>
    </submittedName>
</protein>
<organism evidence="1 2">
    <name type="scientific">Larkinella insperata</name>
    <dbReference type="NCBI Taxonomy" id="332158"/>
    <lineage>
        <taxon>Bacteria</taxon>
        <taxon>Pseudomonadati</taxon>
        <taxon>Bacteroidota</taxon>
        <taxon>Cytophagia</taxon>
        <taxon>Cytophagales</taxon>
        <taxon>Spirosomataceae</taxon>
        <taxon>Larkinella</taxon>
    </lineage>
</organism>
<reference evidence="2" key="1">
    <citation type="journal article" date="2019" name="Int. J. Syst. Evol. Microbiol.">
        <title>The Global Catalogue of Microorganisms (GCM) 10K type strain sequencing project: providing services to taxonomists for standard genome sequencing and annotation.</title>
        <authorList>
            <consortium name="The Broad Institute Genomics Platform"/>
            <consortium name="The Broad Institute Genome Sequencing Center for Infectious Disease"/>
            <person name="Wu L."/>
            <person name="Ma J."/>
        </authorList>
    </citation>
    <scope>NUCLEOTIDE SEQUENCE [LARGE SCALE GENOMIC DNA]</scope>
    <source>
        <strain evidence="2">CCUG 55608</strain>
    </source>
</reference>
<sequence>MLLHFIIDSPTGERFNHSFYATELDSHLNALNFFVATGYQIRSASLTDPEGRQTDLPLEAFDGMPVDDAIRELQLEYEQVLNPY</sequence>
<dbReference type="Proteomes" id="UP001597116">
    <property type="component" value="Unassembled WGS sequence"/>
</dbReference>
<proteinExistence type="predicted"/>
<gene>
    <name evidence="1" type="ORF">ACFQ4C_00425</name>
</gene>
<keyword evidence="2" id="KW-1185">Reference proteome</keyword>
<dbReference type="EMBL" id="JBHTLP010000001">
    <property type="protein sequence ID" value="MFD1139548.1"/>
    <property type="molecule type" value="Genomic_DNA"/>
</dbReference>